<reference evidence="2 3" key="1">
    <citation type="journal article" date="2016" name="Genome Biol. Evol.">
        <title>Divergent and convergent evolution of fungal pathogenicity.</title>
        <authorList>
            <person name="Shang Y."/>
            <person name="Xiao G."/>
            <person name="Zheng P."/>
            <person name="Cen K."/>
            <person name="Zhan S."/>
            <person name="Wang C."/>
        </authorList>
    </citation>
    <scope>NUCLEOTIDE SEQUENCE [LARGE SCALE GENOMIC DNA]</scope>
    <source>
        <strain evidence="2 3">ARSEF 7405</strain>
    </source>
</reference>
<evidence type="ECO:0000313" key="3">
    <source>
        <dbReference type="Proteomes" id="UP000242877"/>
    </source>
</evidence>
<dbReference type="Proteomes" id="UP000242877">
    <property type="component" value="Unassembled WGS sequence"/>
</dbReference>
<keyword evidence="3" id="KW-1185">Reference proteome</keyword>
<proteinExistence type="predicted"/>
<sequence length="158" mass="17197">MTTPANLLRDTDAPLIASVCNIPCTGTRTTTTSTIPRSHRASSRQINNVRGDDGDWRTEDAEPSGSRGIANGISRGGNGDSNDITSDDGDLSSSSSSSSSSSPLSSPSHLHPHSILNDEEIARRKRIYSRARLNLLDKLFRDVDMLIYLELGVLYYME</sequence>
<dbReference type="VEuPathDB" id="FungiDB:AAP_04385"/>
<protein>
    <submittedName>
        <fullName evidence="2">Uncharacterized protein</fullName>
    </submittedName>
</protein>
<name>A0A167WT50_9EURO</name>
<dbReference type="OrthoDB" id="4207653at2759"/>
<feature type="compositionally biased region" description="Low complexity" evidence="1">
    <location>
        <begin position="25"/>
        <end position="34"/>
    </location>
</feature>
<comment type="caution">
    <text evidence="2">The sequence shown here is derived from an EMBL/GenBank/DDBJ whole genome shotgun (WGS) entry which is preliminary data.</text>
</comment>
<evidence type="ECO:0000256" key="1">
    <source>
        <dbReference type="SAM" id="MobiDB-lite"/>
    </source>
</evidence>
<feature type="compositionally biased region" description="Low complexity" evidence="1">
    <location>
        <begin position="91"/>
        <end position="109"/>
    </location>
</feature>
<feature type="compositionally biased region" description="Basic and acidic residues" evidence="1">
    <location>
        <begin position="50"/>
        <end position="60"/>
    </location>
</feature>
<dbReference type="AlphaFoldDB" id="A0A167WT50"/>
<gene>
    <name evidence="2" type="ORF">AAP_04385</name>
</gene>
<evidence type="ECO:0000313" key="2">
    <source>
        <dbReference type="EMBL" id="KZZ89238.1"/>
    </source>
</evidence>
<feature type="region of interest" description="Disordered" evidence="1">
    <location>
        <begin position="23"/>
        <end position="117"/>
    </location>
</feature>
<organism evidence="2 3">
    <name type="scientific">Ascosphaera apis ARSEF 7405</name>
    <dbReference type="NCBI Taxonomy" id="392613"/>
    <lineage>
        <taxon>Eukaryota</taxon>
        <taxon>Fungi</taxon>
        <taxon>Dikarya</taxon>
        <taxon>Ascomycota</taxon>
        <taxon>Pezizomycotina</taxon>
        <taxon>Eurotiomycetes</taxon>
        <taxon>Eurotiomycetidae</taxon>
        <taxon>Onygenales</taxon>
        <taxon>Ascosphaeraceae</taxon>
        <taxon>Ascosphaera</taxon>
    </lineage>
</organism>
<dbReference type="EMBL" id="AZGZ01000021">
    <property type="protein sequence ID" value="KZZ89238.1"/>
    <property type="molecule type" value="Genomic_DNA"/>
</dbReference>
<accession>A0A167WT50</accession>